<sequence>MKARVGAPRPPEPRGAAVRRMLARLHALRERVGRVSVLPLVLSVLGAMALGDSDSMAAATAVALLVLAIGVIAAATATVATTAPGSRRPDPRRSISPSTLLAQSDPDAPGRRRPRAPGIAAAAA</sequence>
<organism evidence="3 4">
    <name type="scientific">Microbacterium oleivorans</name>
    <dbReference type="NCBI Taxonomy" id="273677"/>
    <lineage>
        <taxon>Bacteria</taxon>
        <taxon>Bacillati</taxon>
        <taxon>Actinomycetota</taxon>
        <taxon>Actinomycetes</taxon>
        <taxon>Micrococcales</taxon>
        <taxon>Microbacteriaceae</taxon>
        <taxon>Microbacterium</taxon>
    </lineage>
</organism>
<evidence type="ECO:0000256" key="1">
    <source>
        <dbReference type="SAM" id="MobiDB-lite"/>
    </source>
</evidence>
<evidence type="ECO:0000256" key="2">
    <source>
        <dbReference type="SAM" id="Phobius"/>
    </source>
</evidence>
<dbReference type="Proteomes" id="UP000509638">
    <property type="component" value="Chromosome"/>
</dbReference>
<feature type="transmembrane region" description="Helical" evidence="2">
    <location>
        <begin position="32"/>
        <end position="50"/>
    </location>
</feature>
<dbReference type="AlphaFoldDB" id="A0A7D5EUW2"/>
<gene>
    <name evidence="3" type="ORF">HW566_05625</name>
</gene>
<dbReference type="RefSeq" id="WP_178009303.1">
    <property type="nucleotide sequence ID" value="NZ_CP058316.1"/>
</dbReference>
<reference evidence="3 4" key="1">
    <citation type="submission" date="2020-06" db="EMBL/GenBank/DDBJ databases">
        <authorList>
            <person name="Jo H."/>
        </authorList>
    </citation>
    <scope>NUCLEOTIDE SEQUENCE [LARGE SCALE GENOMIC DNA]</scope>
    <source>
        <strain evidence="3 4">I46</strain>
    </source>
</reference>
<keyword evidence="2" id="KW-0472">Membrane</keyword>
<name>A0A7D5EUW2_9MICO</name>
<proteinExistence type="predicted"/>
<accession>A0A7D5EUW2</accession>
<evidence type="ECO:0000313" key="3">
    <source>
        <dbReference type="EMBL" id="QLD10304.1"/>
    </source>
</evidence>
<keyword evidence="2" id="KW-1133">Transmembrane helix</keyword>
<keyword evidence="2" id="KW-0812">Transmembrane</keyword>
<dbReference type="EMBL" id="CP058316">
    <property type="protein sequence ID" value="QLD10304.1"/>
    <property type="molecule type" value="Genomic_DNA"/>
</dbReference>
<evidence type="ECO:0000313" key="4">
    <source>
        <dbReference type="Proteomes" id="UP000509638"/>
    </source>
</evidence>
<feature type="region of interest" description="Disordered" evidence="1">
    <location>
        <begin position="80"/>
        <end position="124"/>
    </location>
</feature>
<dbReference type="Pfam" id="PF19950">
    <property type="entry name" value="DUF6412"/>
    <property type="match status" value="1"/>
</dbReference>
<protein>
    <submittedName>
        <fullName evidence="3">Uncharacterized protein</fullName>
    </submittedName>
</protein>
<dbReference type="InterPro" id="IPR045635">
    <property type="entry name" value="DUF6412"/>
</dbReference>
<feature type="transmembrane region" description="Helical" evidence="2">
    <location>
        <begin position="56"/>
        <end position="83"/>
    </location>
</feature>